<feature type="domain" description="Cadherin" evidence="11">
    <location>
        <begin position="241"/>
        <end position="345"/>
    </location>
</feature>
<dbReference type="PANTHER" id="PTHR24028:SF73">
    <property type="entry name" value="PROTOCADHERIN GAMMA-B3-RELATED"/>
    <property type="match status" value="1"/>
</dbReference>
<feature type="signal peptide" evidence="10">
    <location>
        <begin position="1"/>
        <end position="24"/>
    </location>
</feature>
<dbReference type="InterPro" id="IPR013164">
    <property type="entry name" value="Cadherin_N"/>
</dbReference>
<sequence length="574" mass="62666">MSVTALAGQVRLLLLLLPLFSCWAASEQVRYSIPEEMEKGSVVGSLAKDLGLNARELPKRNLHAIPQARMQFFSINAERGDLYVSERIDREELCEALPLCTVNVEVVIENPLNVFHVRVAVQDINDNAPQFVNGNINLEIIESTSPGTRFLLGEAEDPDIGANSLQDYQLSSNQYFTLEVRERKDGSKYAELVLQKPLDRESEQTLHLILTALDGGEPRKTGTAQIRINITDANDNPPVFSQDVYRVSLKENAPVGSQVLEVVASDKDAGTNAQIRYEFSNIPEKSQRKFSLDAVSGIVTLIGLLDFEETKEYTMTVDAKDGGGLKAHCNIEVTAIDENDNAPAVTLASVFSPVPEDSPSGTLIALISVSDKDSGDNGKVICHLQDDLPFKLLPFSSNYYKLLSDGPLDRERTPEYNITVTALDAGTPPLSTHKSISLQVSDVNDNAPAFERPLYSIYVPENNPSGTSIASDADLDQNSHLSYSILENPGPLGDLAGRYFSINRENGSIYVLVPLDHEDAMEFQLVVQDSGDPALSSTVTLTRGVLGPRCITLCSPSPTPALPLPCRQPRKRGS</sequence>
<evidence type="ECO:0000313" key="13">
    <source>
        <dbReference type="Proteomes" id="UP000694545"/>
    </source>
</evidence>
<dbReference type="PROSITE" id="PS00232">
    <property type="entry name" value="CADHERIN_1"/>
    <property type="match status" value="2"/>
</dbReference>
<accession>A0A8D2LK75</accession>
<evidence type="ECO:0000256" key="8">
    <source>
        <dbReference type="ARBA" id="ARBA00023180"/>
    </source>
</evidence>
<dbReference type="Pfam" id="PF08266">
    <property type="entry name" value="Cadherin_2"/>
    <property type="match status" value="1"/>
</dbReference>
<dbReference type="Gene3D" id="2.60.40.60">
    <property type="entry name" value="Cadherins"/>
    <property type="match status" value="5"/>
</dbReference>
<comment type="subcellular location">
    <subcellularLocation>
        <location evidence="1">Membrane</location>
        <topology evidence="1">Single-pass membrane protein</topology>
    </subcellularLocation>
</comment>
<feature type="domain" description="Cadherin" evidence="11">
    <location>
        <begin position="451"/>
        <end position="562"/>
    </location>
</feature>
<evidence type="ECO:0000256" key="1">
    <source>
        <dbReference type="ARBA" id="ARBA00004167"/>
    </source>
</evidence>
<dbReference type="PROSITE" id="PS50268">
    <property type="entry name" value="CADHERIN_2"/>
    <property type="match status" value="5"/>
</dbReference>
<dbReference type="SUPFAM" id="SSF49313">
    <property type="entry name" value="Cadherin-like"/>
    <property type="match status" value="5"/>
</dbReference>
<keyword evidence="5" id="KW-0130">Cell adhesion</keyword>
<evidence type="ECO:0000313" key="12">
    <source>
        <dbReference type="Ensembl" id="ENSVKKP00000023336.1"/>
    </source>
</evidence>
<feature type="domain" description="Cadherin" evidence="11">
    <location>
        <begin position="132"/>
        <end position="240"/>
    </location>
</feature>
<evidence type="ECO:0000256" key="5">
    <source>
        <dbReference type="ARBA" id="ARBA00022889"/>
    </source>
</evidence>
<keyword evidence="2" id="KW-0812">Transmembrane</keyword>
<keyword evidence="6" id="KW-1133">Transmembrane helix</keyword>
<evidence type="ECO:0000256" key="4">
    <source>
        <dbReference type="ARBA" id="ARBA00022837"/>
    </source>
</evidence>
<dbReference type="InterPro" id="IPR015919">
    <property type="entry name" value="Cadherin-like_sf"/>
</dbReference>
<dbReference type="Proteomes" id="UP000694545">
    <property type="component" value="Unplaced"/>
</dbReference>
<feature type="domain" description="Cadherin" evidence="11">
    <location>
        <begin position="25"/>
        <end position="131"/>
    </location>
</feature>
<dbReference type="InterPro" id="IPR050174">
    <property type="entry name" value="Protocadherin/Cadherin-CA"/>
</dbReference>
<keyword evidence="8" id="KW-0325">Glycoprotein</keyword>
<proteinExistence type="predicted"/>
<evidence type="ECO:0000256" key="9">
    <source>
        <dbReference type="PROSITE-ProRule" id="PRU00043"/>
    </source>
</evidence>
<evidence type="ECO:0000256" key="2">
    <source>
        <dbReference type="ARBA" id="ARBA00022692"/>
    </source>
</evidence>
<evidence type="ECO:0000256" key="6">
    <source>
        <dbReference type="ARBA" id="ARBA00022989"/>
    </source>
</evidence>
<dbReference type="GO" id="GO:0007156">
    <property type="term" value="P:homophilic cell adhesion via plasma membrane adhesion molecules"/>
    <property type="evidence" value="ECO:0007669"/>
    <property type="project" value="InterPro"/>
</dbReference>
<dbReference type="Pfam" id="PF00028">
    <property type="entry name" value="Cadherin"/>
    <property type="match status" value="4"/>
</dbReference>
<evidence type="ECO:0000259" key="11">
    <source>
        <dbReference type="PROSITE" id="PS50268"/>
    </source>
</evidence>
<keyword evidence="10" id="KW-0732">Signal</keyword>
<dbReference type="InterPro" id="IPR002126">
    <property type="entry name" value="Cadherin-like_dom"/>
</dbReference>
<keyword evidence="7" id="KW-0472">Membrane</keyword>
<dbReference type="OMA" id="ERTHYEV"/>
<name>A0A8D2LK75_VARKO</name>
<feature type="chain" id="PRO_5046571783" description="Cadherin domain-containing protein" evidence="10">
    <location>
        <begin position="25"/>
        <end position="574"/>
    </location>
</feature>
<dbReference type="PRINTS" id="PR00205">
    <property type="entry name" value="CADHERIN"/>
</dbReference>
<dbReference type="Ensembl" id="ENSVKKT00000023916.1">
    <property type="protein sequence ID" value="ENSVKKP00000023336.1"/>
    <property type="gene ID" value="ENSVKKG00000015459.1"/>
</dbReference>
<dbReference type="SMART" id="SM00112">
    <property type="entry name" value="CA"/>
    <property type="match status" value="5"/>
</dbReference>
<dbReference type="AlphaFoldDB" id="A0A8D2LK75"/>
<protein>
    <recommendedName>
        <fullName evidence="11">Cadherin domain-containing protein</fullName>
    </recommendedName>
</protein>
<dbReference type="InterPro" id="IPR020894">
    <property type="entry name" value="Cadherin_CS"/>
</dbReference>
<dbReference type="GO" id="GO:0005886">
    <property type="term" value="C:plasma membrane"/>
    <property type="evidence" value="ECO:0007669"/>
    <property type="project" value="InterPro"/>
</dbReference>
<keyword evidence="4 9" id="KW-0106">Calcium</keyword>
<evidence type="ECO:0000256" key="3">
    <source>
        <dbReference type="ARBA" id="ARBA00022737"/>
    </source>
</evidence>
<reference evidence="12" key="2">
    <citation type="submission" date="2025-09" db="UniProtKB">
        <authorList>
            <consortium name="Ensembl"/>
        </authorList>
    </citation>
    <scope>IDENTIFICATION</scope>
</reference>
<dbReference type="PANTHER" id="PTHR24028">
    <property type="entry name" value="CADHERIN-87A"/>
    <property type="match status" value="1"/>
</dbReference>
<keyword evidence="3" id="KW-0677">Repeat</keyword>
<dbReference type="GO" id="GO:0005509">
    <property type="term" value="F:calcium ion binding"/>
    <property type="evidence" value="ECO:0007669"/>
    <property type="project" value="UniProtKB-UniRule"/>
</dbReference>
<organism evidence="12 13">
    <name type="scientific">Varanus komodoensis</name>
    <name type="common">Komodo dragon</name>
    <dbReference type="NCBI Taxonomy" id="61221"/>
    <lineage>
        <taxon>Eukaryota</taxon>
        <taxon>Metazoa</taxon>
        <taxon>Chordata</taxon>
        <taxon>Craniata</taxon>
        <taxon>Vertebrata</taxon>
        <taxon>Euteleostomi</taxon>
        <taxon>Lepidosauria</taxon>
        <taxon>Squamata</taxon>
        <taxon>Bifurcata</taxon>
        <taxon>Unidentata</taxon>
        <taxon>Episquamata</taxon>
        <taxon>Toxicofera</taxon>
        <taxon>Anguimorpha</taxon>
        <taxon>Paleoanguimorpha</taxon>
        <taxon>Varanoidea</taxon>
        <taxon>Varanidae</taxon>
        <taxon>Varanus</taxon>
    </lineage>
</organism>
<dbReference type="CDD" id="cd11304">
    <property type="entry name" value="Cadherin_repeat"/>
    <property type="match status" value="5"/>
</dbReference>
<reference evidence="12" key="1">
    <citation type="submission" date="2025-08" db="UniProtKB">
        <authorList>
            <consortium name="Ensembl"/>
        </authorList>
    </citation>
    <scope>IDENTIFICATION</scope>
</reference>
<keyword evidence="13" id="KW-1185">Reference proteome</keyword>
<evidence type="ECO:0000256" key="7">
    <source>
        <dbReference type="ARBA" id="ARBA00023136"/>
    </source>
</evidence>
<evidence type="ECO:0000256" key="10">
    <source>
        <dbReference type="SAM" id="SignalP"/>
    </source>
</evidence>
<feature type="domain" description="Cadherin" evidence="11">
    <location>
        <begin position="354"/>
        <end position="450"/>
    </location>
</feature>